<comment type="caution">
    <text evidence="1">The sequence shown here is derived from an EMBL/GenBank/DDBJ whole genome shotgun (WGS) entry which is preliminary data.</text>
</comment>
<sequence length="329" mass="36636">MDIRIRSDGCACLKGHKNASMCKFIPSHDELVCVASGVFDNIRLIDMWSMSVLFSLKLPSDHMWDMRTIGRYDIDVENLRGWPDVLEGFWDIWSLRTLGDGSHVLTITGDLVLVISLYTQKLKGYIPLPPGNALSDVGCVSNGRFFMEGREDHKLFSARLPPFGKLPDQPPPARIRPIAGVEWEAVADLSSGVTGMDVIARDDGKFKLVCVGYDWDTGKKHYICYVDYEGNESVESFDELSMCKFVPSYDELVCVAGLAAFFSCPRVSLVDIWSMSMLSVLDGASNLEYGSMWGIRCFLTVTENGFVVVGFQKTAEENKFFVVAVSTLP</sequence>
<dbReference type="EMBL" id="JABANM010012307">
    <property type="protein sequence ID" value="KAF4736238.1"/>
    <property type="molecule type" value="Genomic_DNA"/>
</dbReference>
<gene>
    <name evidence="1" type="ORF">FOZ62_009095</name>
</gene>
<accession>A0A7J6STP4</accession>
<dbReference type="InterPro" id="IPR011044">
    <property type="entry name" value="Quino_amine_DH_bsu"/>
</dbReference>
<protein>
    <submittedName>
        <fullName evidence="1">Uncharacterized protein</fullName>
    </submittedName>
</protein>
<dbReference type="AlphaFoldDB" id="A0A7J6STP4"/>
<dbReference type="SUPFAM" id="SSF50969">
    <property type="entry name" value="YVTN repeat-like/Quinoprotein amine dehydrogenase"/>
    <property type="match status" value="1"/>
</dbReference>
<proteinExistence type="predicted"/>
<evidence type="ECO:0000313" key="1">
    <source>
        <dbReference type="EMBL" id="KAF4736238.1"/>
    </source>
</evidence>
<name>A0A7J6STP4_PEROL</name>
<organism evidence="1 2">
    <name type="scientific">Perkinsus olseni</name>
    <name type="common">Perkinsus atlanticus</name>
    <dbReference type="NCBI Taxonomy" id="32597"/>
    <lineage>
        <taxon>Eukaryota</taxon>
        <taxon>Sar</taxon>
        <taxon>Alveolata</taxon>
        <taxon>Perkinsozoa</taxon>
        <taxon>Perkinsea</taxon>
        <taxon>Perkinsida</taxon>
        <taxon>Perkinsidae</taxon>
        <taxon>Perkinsus</taxon>
    </lineage>
</organism>
<dbReference type="Proteomes" id="UP000574390">
    <property type="component" value="Unassembled WGS sequence"/>
</dbReference>
<evidence type="ECO:0000313" key="2">
    <source>
        <dbReference type="Proteomes" id="UP000574390"/>
    </source>
</evidence>
<reference evidence="1 2" key="1">
    <citation type="submission" date="2020-04" db="EMBL/GenBank/DDBJ databases">
        <title>Perkinsus olseni comparative genomics.</title>
        <authorList>
            <person name="Bogema D.R."/>
        </authorList>
    </citation>
    <scope>NUCLEOTIDE SEQUENCE [LARGE SCALE GENOMIC DNA]</scope>
    <source>
        <strain evidence="1">ATCC PRA-205</strain>
    </source>
</reference>